<dbReference type="STRING" id="7574.A0A1S3JC92"/>
<evidence type="ECO:0000259" key="1">
    <source>
        <dbReference type="SMART" id="SM00198"/>
    </source>
</evidence>
<dbReference type="Gene3D" id="3.40.33.10">
    <property type="entry name" value="CAP"/>
    <property type="match status" value="1"/>
</dbReference>
<name>A0A1S3JC92_LINAN</name>
<dbReference type="InterPro" id="IPR014044">
    <property type="entry name" value="CAP_dom"/>
</dbReference>
<gene>
    <name evidence="3" type="primary">LOC106171860</name>
</gene>
<organism evidence="2 3">
    <name type="scientific">Lingula anatina</name>
    <name type="common">Brachiopod</name>
    <name type="synonym">Lingula unguis</name>
    <dbReference type="NCBI Taxonomy" id="7574"/>
    <lineage>
        <taxon>Eukaryota</taxon>
        <taxon>Metazoa</taxon>
        <taxon>Spiralia</taxon>
        <taxon>Lophotrochozoa</taxon>
        <taxon>Brachiopoda</taxon>
        <taxon>Linguliformea</taxon>
        <taxon>Lingulata</taxon>
        <taxon>Lingulida</taxon>
        <taxon>Linguloidea</taxon>
        <taxon>Lingulidae</taxon>
        <taxon>Lingula</taxon>
    </lineage>
</organism>
<dbReference type="InParanoid" id="A0A1S3JC92"/>
<dbReference type="Pfam" id="PF00188">
    <property type="entry name" value="CAP"/>
    <property type="match status" value="1"/>
</dbReference>
<proteinExistence type="predicted"/>
<dbReference type="RefSeq" id="XP_013407806.1">
    <property type="nucleotide sequence ID" value="XM_013552352.1"/>
</dbReference>
<dbReference type="SMART" id="SM00198">
    <property type="entry name" value="SCP"/>
    <property type="match status" value="1"/>
</dbReference>
<dbReference type="OrthoDB" id="674273at2759"/>
<dbReference type="PRINTS" id="PR00837">
    <property type="entry name" value="V5TPXLIKE"/>
</dbReference>
<reference evidence="3" key="1">
    <citation type="submission" date="2025-08" db="UniProtKB">
        <authorList>
            <consortium name="RefSeq"/>
        </authorList>
    </citation>
    <scope>IDENTIFICATION</scope>
    <source>
        <tissue evidence="3">Gonads</tissue>
    </source>
</reference>
<evidence type="ECO:0000313" key="3">
    <source>
        <dbReference type="RefSeq" id="XP_013407806.1"/>
    </source>
</evidence>
<feature type="domain" description="SCP" evidence="1">
    <location>
        <begin position="35"/>
        <end position="165"/>
    </location>
</feature>
<dbReference type="SUPFAM" id="SSF55797">
    <property type="entry name" value="PR-1-like"/>
    <property type="match status" value="1"/>
</dbReference>
<dbReference type="FunCoup" id="A0A1S3JC92">
    <property type="interactions" value="7"/>
</dbReference>
<keyword evidence="2" id="KW-1185">Reference proteome</keyword>
<dbReference type="PROSITE" id="PS01009">
    <property type="entry name" value="CRISP_1"/>
    <property type="match status" value="1"/>
</dbReference>
<dbReference type="GeneID" id="106171860"/>
<dbReference type="AlphaFoldDB" id="A0A1S3JC92"/>
<dbReference type="PANTHER" id="PTHR10334">
    <property type="entry name" value="CYSTEINE-RICH SECRETORY PROTEIN-RELATED"/>
    <property type="match status" value="1"/>
</dbReference>
<accession>A0A1S3JC92</accession>
<dbReference type="InterPro" id="IPR035940">
    <property type="entry name" value="CAP_sf"/>
</dbReference>
<dbReference type="Proteomes" id="UP000085678">
    <property type="component" value="Unplaced"/>
</dbReference>
<dbReference type="KEGG" id="lak:106171860"/>
<evidence type="ECO:0000313" key="2">
    <source>
        <dbReference type="Proteomes" id="UP000085678"/>
    </source>
</evidence>
<dbReference type="InterPro" id="IPR001283">
    <property type="entry name" value="CRISP-related"/>
</dbReference>
<dbReference type="InterPro" id="IPR018244">
    <property type="entry name" value="Allrgn_V5/Tpx1_CS"/>
</dbReference>
<dbReference type="GO" id="GO:0005576">
    <property type="term" value="C:extracellular region"/>
    <property type="evidence" value="ECO:0007669"/>
    <property type="project" value="InterPro"/>
</dbReference>
<sequence>MYAGHHTYLYAFNSFLPQPTFSAVVKRGDNGLSDAEKQQMLDRHNLRRSLVSPSAALMTRMMWDDELAASSQAWADSCNMGHSNTGGKYGENLFGSSYPPGPYKAVDAWDEEKQWYTLSSNTCNPPPGKSCGHYTQVVWAASTKLGCGMKKCTSWYYVVCRYSPA</sequence>
<protein>
    <submittedName>
        <fullName evidence="3">Pathogenesis-related protein 1A1-like</fullName>
    </submittedName>
</protein>